<evidence type="ECO:0000256" key="2">
    <source>
        <dbReference type="ARBA" id="ARBA00022679"/>
    </source>
</evidence>
<feature type="binding site" evidence="8">
    <location>
        <position position="180"/>
    </location>
    <ligand>
        <name>ATP</name>
        <dbReference type="ChEBI" id="CHEBI:30616"/>
    </ligand>
</feature>
<comment type="catalytic activity">
    <reaction evidence="8">
        <text>L-histidyl-[protein] + UTP = N(tele)-(5'-uridylyl)-L-histidyl-[protein] + diphosphate</text>
        <dbReference type="Rhea" id="RHEA:83891"/>
        <dbReference type="Rhea" id="RHEA-COMP:9745"/>
        <dbReference type="Rhea" id="RHEA-COMP:20239"/>
        <dbReference type="ChEBI" id="CHEBI:29979"/>
        <dbReference type="ChEBI" id="CHEBI:33019"/>
        <dbReference type="ChEBI" id="CHEBI:46398"/>
        <dbReference type="ChEBI" id="CHEBI:233474"/>
    </reaction>
</comment>
<keyword evidence="2 8" id="KW-0808">Transferase</keyword>
<feature type="binding site" evidence="8">
    <location>
        <position position="122"/>
    </location>
    <ligand>
        <name>ATP</name>
        <dbReference type="ChEBI" id="CHEBI:30616"/>
    </ligand>
</feature>
<dbReference type="eggNOG" id="COG0397">
    <property type="taxonomic scope" value="Bacteria"/>
</dbReference>
<dbReference type="NCBIfam" id="NF000658">
    <property type="entry name" value="PRK00029.1"/>
    <property type="match status" value="1"/>
</dbReference>
<comment type="cofactor">
    <cofactor evidence="8">
        <name>Mg(2+)</name>
        <dbReference type="ChEBI" id="CHEBI:18420"/>
    </cofactor>
    <cofactor evidence="8">
        <name>Mn(2+)</name>
        <dbReference type="ChEBI" id="CHEBI:29035"/>
    </cofactor>
</comment>
<keyword evidence="8" id="KW-0464">Manganese</keyword>
<comment type="catalytic activity">
    <reaction evidence="8">
        <text>L-threonyl-[protein] + ATP = 3-O-(5'-adenylyl)-L-threonyl-[protein] + diphosphate</text>
        <dbReference type="Rhea" id="RHEA:54292"/>
        <dbReference type="Rhea" id="RHEA-COMP:11060"/>
        <dbReference type="Rhea" id="RHEA-COMP:13847"/>
        <dbReference type="ChEBI" id="CHEBI:30013"/>
        <dbReference type="ChEBI" id="CHEBI:30616"/>
        <dbReference type="ChEBI" id="CHEBI:33019"/>
        <dbReference type="ChEBI" id="CHEBI:138113"/>
        <dbReference type="EC" id="2.7.7.108"/>
    </reaction>
</comment>
<dbReference type="EC" id="2.7.7.-" evidence="8"/>
<evidence type="ECO:0000256" key="3">
    <source>
        <dbReference type="ARBA" id="ARBA00022695"/>
    </source>
</evidence>
<evidence type="ECO:0000256" key="5">
    <source>
        <dbReference type="ARBA" id="ARBA00022741"/>
    </source>
</evidence>
<dbReference type="STRING" id="1195246.AGRI_03639"/>
<dbReference type="Proteomes" id="UP000035062">
    <property type="component" value="Unassembled WGS sequence"/>
</dbReference>
<feature type="binding site" evidence="8">
    <location>
        <position position="90"/>
    </location>
    <ligand>
        <name>ATP</name>
        <dbReference type="ChEBI" id="CHEBI:30616"/>
    </ligand>
</feature>
<proteinExistence type="inferred from homology"/>
<feature type="binding site" evidence="8">
    <location>
        <position position="123"/>
    </location>
    <ligand>
        <name>ATP</name>
        <dbReference type="ChEBI" id="CHEBI:30616"/>
    </ligand>
</feature>
<keyword evidence="5 8" id="KW-0547">Nucleotide-binding</keyword>
<sequence>MTRFQVEHSYRTLPGACYADCAPTPVRSPAYLAFNQPLAEQLQLPADYQATSAGLGLFSGNDLPVWTAPLAQAYAGHQFANYVPRLGDGRAILLAEVRDQNGQLFDLQLKGAGRTPFSRGGDGRAPLGPVLREYLVSEAMHALGVPTTRALAAVSSGELVFRDETLPGAILTRVASSHLRIGSLQYAASQPDPAVLPALADYVINRHYPNLWQQANPYLALLDTISQRQAELVAQWMSLGFIHGVMNTDNMSLSGETIDYGPCAFMEAYNPRQVYSYIDQQGRYAYQNQAAVAQWNLARLAEALLPLLDQHQQTAIELAMAVLNQFPAHYQSAYQQRFSAKLGISNSTEQDAALITDFLNLLAARQADFTLSFRDLLTPGTPYLQQQLDAEDYQIWFRRWQQRLEQQQQAPERVMANANPVFTPRNHLIQQVIDQVSQDGDLSLFNQLNQLWQSPYQDNAAAGAFSQPATAEQRVCQTFCGT</sequence>
<evidence type="ECO:0000256" key="7">
    <source>
        <dbReference type="ARBA" id="ARBA00022842"/>
    </source>
</evidence>
<organism evidence="9 10">
    <name type="scientific">Alishewanella agri BL06</name>
    <dbReference type="NCBI Taxonomy" id="1195246"/>
    <lineage>
        <taxon>Bacteria</taxon>
        <taxon>Pseudomonadati</taxon>
        <taxon>Pseudomonadota</taxon>
        <taxon>Gammaproteobacteria</taxon>
        <taxon>Alteromonadales</taxon>
        <taxon>Alteromonadaceae</taxon>
        <taxon>Alishewanella</taxon>
    </lineage>
</organism>
<dbReference type="PATRIC" id="fig|1195246.3.peg.710"/>
<reference evidence="9 10" key="1">
    <citation type="journal article" date="2012" name="J. Bacteriol.">
        <title>Genome Sequence of Pectin-Degrading Alishewanella agri, Isolated from Landfill Soil.</title>
        <authorList>
            <person name="Kim J."/>
            <person name="Jung J."/>
            <person name="Sung J.S."/>
            <person name="Chun J."/>
            <person name="Park W."/>
        </authorList>
    </citation>
    <scope>NUCLEOTIDE SEQUENCE [LARGE SCALE GENOMIC DNA]</scope>
    <source>
        <strain evidence="9 10">BL06</strain>
    </source>
</reference>
<dbReference type="Pfam" id="PF02696">
    <property type="entry name" value="SelO"/>
    <property type="match status" value="1"/>
</dbReference>
<dbReference type="InterPro" id="IPR003846">
    <property type="entry name" value="SelO"/>
</dbReference>
<dbReference type="HAMAP" id="MF_00692">
    <property type="entry name" value="SelO"/>
    <property type="match status" value="1"/>
</dbReference>
<keyword evidence="3 8" id="KW-0548">Nucleotidyltransferase</keyword>
<dbReference type="GO" id="GO:0005524">
    <property type="term" value="F:ATP binding"/>
    <property type="evidence" value="ECO:0007669"/>
    <property type="project" value="UniProtKB-UniRule"/>
</dbReference>
<evidence type="ECO:0000256" key="4">
    <source>
        <dbReference type="ARBA" id="ARBA00022723"/>
    </source>
</evidence>
<keyword evidence="4 8" id="KW-0479">Metal-binding</keyword>
<feature type="binding site" evidence="8">
    <location>
        <position position="110"/>
    </location>
    <ligand>
        <name>ATP</name>
        <dbReference type="ChEBI" id="CHEBI:30616"/>
    </ligand>
</feature>
<keyword evidence="7 8" id="KW-0460">Magnesium</keyword>
<dbReference type="GO" id="GO:0030145">
    <property type="term" value="F:manganese ion binding"/>
    <property type="evidence" value="ECO:0007669"/>
    <property type="project" value="UniProtKB-UniRule"/>
</dbReference>
<protein>
    <recommendedName>
        <fullName evidence="8">Protein nucleotidyltransferase YdiU</fullName>
        <ecNumber evidence="8">2.7.7.-</ecNumber>
    </recommendedName>
    <alternativeName>
        <fullName evidence="8">Protein adenylyltransferase YdiU</fullName>
        <ecNumber evidence="8">2.7.7.108</ecNumber>
    </alternativeName>
    <alternativeName>
        <fullName evidence="8">Protein uridylyltransferase YdiU</fullName>
        <ecNumber evidence="8">2.7.7.-</ecNumber>
    </alternativeName>
</protein>
<feature type="active site" description="Proton acceptor" evidence="8">
    <location>
        <position position="249"/>
    </location>
</feature>
<comment type="catalytic activity">
    <reaction evidence="8">
        <text>L-seryl-[protein] + ATP = 3-O-(5'-adenylyl)-L-seryl-[protein] + diphosphate</text>
        <dbReference type="Rhea" id="RHEA:58120"/>
        <dbReference type="Rhea" id="RHEA-COMP:9863"/>
        <dbReference type="Rhea" id="RHEA-COMP:15073"/>
        <dbReference type="ChEBI" id="CHEBI:29999"/>
        <dbReference type="ChEBI" id="CHEBI:30616"/>
        <dbReference type="ChEBI" id="CHEBI:33019"/>
        <dbReference type="ChEBI" id="CHEBI:142516"/>
        <dbReference type="EC" id="2.7.7.108"/>
    </reaction>
</comment>
<evidence type="ECO:0000313" key="10">
    <source>
        <dbReference type="Proteomes" id="UP000035062"/>
    </source>
</evidence>
<comment type="catalytic activity">
    <reaction evidence="8">
        <text>L-tyrosyl-[protein] + ATP = O-(5'-adenylyl)-L-tyrosyl-[protein] + diphosphate</text>
        <dbReference type="Rhea" id="RHEA:54288"/>
        <dbReference type="Rhea" id="RHEA-COMP:10136"/>
        <dbReference type="Rhea" id="RHEA-COMP:13846"/>
        <dbReference type="ChEBI" id="CHEBI:30616"/>
        <dbReference type="ChEBI" id="CHEBI:33019"/>
        <dbReference type="ChEBI" id="CHEBI:46858"/>
        <dbReference type="ChEBI" id="CHEBI:83624"/>
        <dbReference type="EC" id="2.7.7.108"/>
    </reaction>
</comment>
<name>I9P525_9ALTE</name>
<dbReference type="RefSeq" id="WP_008983659.1">
    <property type="nucleotide sequence ID" value="NZ_AKKU01000009.1"/>
</dbReference>
<dbReference type="EMBL" id="AKKU01000009">
    <property type="protein sequence ID" value="EIW89954.1"/>
    <property type="molecule type" value="Genomic_DNA"/>
</dbReference>
<comment type="catalytic activity">
    <reaction evidence="8">
        <text>L-tyrosyl-[protein] + UTP = O-(5'-uridylyl)-L-tyrosyl-[protein] + diphosphate</text>
        <dbReference type="Rhea" id="RHEA:83887"/>
        <dbReference type="Rhea" id="RHEA-COMP:10136"/>
        <dbReference type="Rhea" id="RHEA-COMP:20238"/>
        <dbReference type="ChEBI" id="CHEBI:33019"/>
        <dbReference type="ChEBI" id="CHEBI:46398"/>
        <dbReference type="ChEBI" id="CHEBI:46858"/>
        <dbReference type="ChEBI" id="CHEBI:90602"/>
    </reaction>
</comment>
<keyword evidence="6 8" id="KW-0067">ATP-binding</keyword>
<gene>
    <name evidence="8" type="primary">ydiU</name>
    <name evidence="8" type="synonym">selO</name>
    <name evidence="9" type="ORF">AGRI_03639</name>
</gene>
<feature type="binding site" evidence="8">
    <location>
        <position position="89"/>
    </location>
    <ligand>
        <name>ATP</name>
        <dbReference type="ChEBI" id="CHEBI:30616"/>
    </ligand>
</feature>
<feature type="binding site" evidence="8">
    <location>
        <position position="259"/>
    </location>
    <ligand>
        <name>ATP</name>
        <dbReference type="ChEBI" id="CHEBI:30616"/>
    </ligand>
</feature>
<evidence type="ECO:0000313" key="9">
    <source>
        <dbReference type="EMBL" id="EIW89954.1"/>
    </source>
</evidence>
<evidence type="ECO:0000256" key="8">
    <source>
        <dbReference type="HAMAP-Rule" id="MF_00692"/>
    </source>
</evidence>
<feature type="binding site" evidence="8">
    <location>
        <position position="173"/>
    </location>
    <ligand>
        <name>ATP</name>
        <dbReference type="ChEBI" id="CHEBI:30616"/>
    </ligand>
</feature>
<comment type="similarity">
    <text evidence="1 8">Belongs to the SELO family.</text>
</comment>
<dbReference type="PANTHER" id="PTHR32057">
    <property type="entry name" value="PROTEIN ADENYLYLTRANSFERASE SELO, MITOCHONDRIAL"/>
    <property type="match status" value="1"/>
</dbReference>
<dbReference type="EC" id="2.7.7.108" evidence="8"/>
<evidence type="ECO:0000256" key="1">
    <source>
        <dbReference type="ARBA" id="ARBA00009747"/>
    </source>
</evidence>
<comment type="caution">
    <text evidence="9">The sequence shown here is derived from an EMBL/GenBank/DDBJ whole genome shotgun (WGS) entry which is preliminary data.</text>
</comment>
<dbReference type="GO" id="GO:0000287">
    <property type="term" value="F:magnesium ion binding"/>
    <property type="evidence" value="ECO:0007669"/>
    <property type="project" value="UniProtKB-UniRule"/>
</dbReference>
<feature type="binding site" evidence="8">
    <location>
        <position position="250"/>
    </location>
    <ligand>
        <name>Mg(2+)</name>
        <dbReference type="ChEBI" id="CHEBI:18420"/>
    </ligand>
</feature>
<accession>I9P525</accession>
<dbReference type="GO" id="GO:0070733">
    <property type="term" value="F:AMPylase activity"/>
    <property type="evidence" value="ECO:0007669"/>
    <property type="project" value="UniProtKB-EC"/>
</dbReference>
<evidence type="ECO:0000256" key="6">
    <source>
        <dbReference type="ARBA" id="ARBA00022840"/>
    </source>
</evidence>
<dbReference type="PANTHER" id="PTHR32057:SF14">
    <property type="entry name" value="PROTEIN ADENYLYLTRANSFERASE SELO, MITOCHONDRIAL"/>
    <property type="match status" value="1"/>
</dbReference>
<feature type="binding site" evidence="8">
    <location>
        <position position="259"/>
    </location>
    <ligand>
        <name>Mg(2+)</name>
        <dbReference type="ChEBI" id="CHEBI:18420"/>
    </ligand>
</feature>
<feature type="binding site" evidence="8">
    <location>
        <position position="87"/>
    </location>
    <ligand>
        <name>ATP</name>
        <dbReference type="ChEBI" id="CHEBI:30616"/>
    </ligand>
</feature>
<comment type="catalytic activity">
    <reaction evidence="8">
        <text>L-seryl-[protein] + UTP = O-(5'-uridylyl)-L-seryl-[protein] + diphosphate</text>
        <dbReference type="Rhea" id="RHEA:64604"/>
        <dbReference type="Rhea" id="RHEA-COMP:9863"/>
        <dbReference type="Rhea" id="RHEA-COMP:16635"/>
        <dbReference type="ChEBI" id="CHEBI:29999"/>
        <dbReference type="ChEBI" id="CHEBI:33019"/>
        <dbReference type="ChEBI" id="CHEBI:46398"/>
        <dbReference type="ChEBI" id="CHEBI:156051"/>
    </reaction>
</comment>
<keyword evidence="10" id="KW-1185">Reference proteome</keyword>
<dbReference type="AlphaFoldDB" id="I9P525"/>
<comment type="function">
    <text evidence="8">Nucleotidyltransferase involved in the post-translational modification of proteins. It can catalyze the addition of adenosine monophosphate (AMP) or uridine monophosphate (UMP) to a protein, resulting in modifications known as AMPylation and UMPylation.</text>
</comment>